<dbReference type="OrthoDB" id="6359149at2759"/>
<organism evidence="2 3">
    <name type="scientific">Daphnia magna</name>
    <dbReference type="NCBI Taxonomy" id="35525"/>
    <lineage>
        <taxon>Eukaryota</taxon>
        <taxon>Metazoa</taxon>
        <taxon>Ecdysozoa</taxon>
        <taxon>Arthropoda</taxon>
        <taxon>Crustacea</taxon>
        <taxon>Branchiopoda</taxon>
        <taxon>Diplostraca</taxon>
        <taxon>Cladocera</taxon>
        <taxon>Anomopoda</taxon>
        <taxon>Daphniidae</taxon>
        <taxon>Daphnia</taxon>
    </lineage>
</organism>
<dbReference type="EMBL" id="LRGB01000311">
    <property type="protein sequence ID" value="KZS19894.1"/>
    <property type="molecule type" value="Genomic_DNA"/>
</dbReference>
<evidence type="ECO:0000313" key="3">
    <source>
        <dbReference type="Proteomes" id="UP000076858"/>
    </source>
</evidence>
<feature type="compositionally biased region" description="Basic and acidic residues" evidence="1">
    <location>
        <begin position="395"/>
        <end position="428"/>
    </location>
</feature>
<accession>A0A162QRJ9</accession>
<dbReference type="Proteomes" id="UP000076858">
    <property type="component" value="Unassembled WGS sequence"/>
</dbReference>
<dbReference type="AlphaFoldDB" id="A0A162QRJ9"/>
<name>A0A162QRJ9_9CRUS</name>
<sequence>MTLCRLTNSLDSSPFVVRIFVGKGNPPNLEEYLRPFLPELIQLQSEGLRFENKFYSVEITSFVCDAPARRFLKVITRHGGYGGCERCCQTGVYDPVYHFTQEPSQRKSPLLDLNVTMISSFPLDYMYLVLLGVFKRPLMIWTGDWNKKHYQHKFSTWEKVQLKKTLPNSSFIPRRISSNRPVSDAALQNLFLSIIYFYFIFIKINFIRSPNKVLAQVVRRISELENISELDQSIKNSVFNPENPVACVSTLRKIWKSIPKRTRIICAEMGWLSNLWIFPIPVCLRYFTRQRNLYTKPMKSKNIDIFKSDGLEAEVTVLAINSLQLAAKCWVLPMSKGCCVIPLLHHSRSSGSFHKMRPRKNALSETNPDVTDKQHHTAAESEEEEGYSEDESEDEREKEVPFHETTRGEAQEEESRVIDDADGRRLPEDGEGDSGNDDNGELLKEMLNGTVVELARPTFSETSTMAIPLISAEETLVFHITKEELTGNFFYATK</sequence>
<evidence type="ECO:0000256" key="1">
    <source>
        <dbReference type="SAM" id="MobiDB-lite"/>
    </source>
</evidence>
<keyword evidence="3" id="KW-1185">Reference proteome</keyword>
<dbReference type="PANTHER" id="PTHR33053:SF9">
    <property type="entry name" value="AGAP000105-PA"/>
    <property type="match status" value="1"/>
</dbReference>
<feature type="compositionally biased region" description="Basic and acidic residues" evidence="1">
    <location>
        <begin position="370"/>
        <end position="379"/>
    </location>
</feature>
<dbReference type="PANTHER" id="PTHR33053">
    <property type="entry name" value="PROTEIN, PUTATIVE-RELATED"/>
    <property type="match status" value="1"/>
</dbReference>
<proteinExistence type="predicted"/>
<gene>
    <name evidence="2" type="ORF">APZ42_013702</name>
</gene>
<protein>
    <submittedName>
        <fullName evidence="2">Uncharacterized protein</fullName>
    </submittedName>
</protein>
<reference evidence="2 3" key="1">
    <citation type="submission" date="2016-03" db="EMBL/GenBank/DDBJ databases">
        <title>EvidentialGene: Evidence-directed Construction of Genes on Genomes.</title>
        <authorList>
            <person name="Gilbert D.G."/>
            <person name="Choi J.-H."/>
            <person name="Mockaitis K."/>
            <person name="Colbourne J."/>
            <person name="Pfrender M."/>
        </authorList>
    </citation>
    <scope>NUCLEOTIDE SEQUENCE [LARGE SCALE GENOMIC DNA]</scope>
    <source>
        <strain evidence="2 3">Xinb3</strain>
        <tissue evidence="2">Complete organism</tissue>
    </source>
</reference>
<evidence type="ECO:0000313" key="2">
    <source>
        <dbReference type="EMBL" id="KZS19894.1"/>
    </source>
</evidence>
<feature type="compositionally biased region" description="Acidic residues" evidence="1">
    <location>
        <begin position="380"/>
        <end position="394"/>
    </location>
</feature>
<feature type="region of interest" description="Disordered" evidence="1">
    <location>
        <begin position="350"/>
        <end position="442"/>
    </location>
</feature>
<feature type="compositionally biased region" description="Acidic residues" evidence="1">
    <location>
        <begin position="429"/>
        <end position="440"/>
    </location>
</feature>
<comment type="caution">
    <text evidence="2">The sequence shown here is derived from an EMBL/GenBank/DDBJ whole genome shotgun (WGS) entry which is preliminary data.</text>
</comment>